<evidence type="ECO:0000313" key="6">
    <source>
        <dbReference type="EMBL" id="PIZ93705.1"/>
    </source>
</evidence>
<name>A0A2M7V574_9BACT</name>
<dbReference type="PANTHER" id="PTHR16950:SF16">
    <property type="entry name" value="ZINC TRANSPORTER ZIP13"/>
    <property type="match status" value="1"/>
</dbReference>
<feature type="transmembrane region" description="Helical" evidence="5">
    <location>
        <begin position="129"/>
        <end position="153"/>
    </location>
</feature>
<keyword evidence="2 5" id="KW-0812">Transmembrane</keyword>
<dbReference type="GO" id="GO:0005385">
    <property type="term" value="F:zinc ion transmembrane transporter activity"/>
    <property type="evidence" value="ECO:0007669"/>
    <property type="project" value="TreeGrafter"/>
</dbReference>
<feature type="transmembrane region" description="Helical" evidence="5">
    <location>
        <begin position="203"/>
        <end position="222"/>
    </location>
</feature>
<evidence type="ECO:0000256" key="5">
    <source>
        <dbReference type="SAM" id="Phobius"/>
    </source>
</evidence>
<dbReference type="GO" id="GO:0006882">
    <property type="term" value="P:intracellular zinc ion homeostasis"/>
    <property type="evidence" value="ECO:0007669"/>
    <property type="project" value="TreeGrafter"/>
</dbReference>
<keyword evidence="4 5" id="KW-0472">Membrane</keyword>
<comment type="caution">
    <text evidence="6">The sequence shown here is derived from an EMBL/GenBank/DDBJ whole genome shotgun (WGS) entry which is preliminary data.</text>
</comment>
<evidence type="ECO:0000256" key="3">
    <source>
        <dbReference type="ARBA" id="ARBA00022989"/>
    </source>
</evidence>
<evidence type="ECO:0000313" key="7">
    <source>
        <dbReference type="Proteomes" id="UP000230078"/>
    </source>
</evidence>
<feature type="transmembrane region" description="Helical" evidence="5">
    <location>
        <begin position="234"/>
        <end position="254"/>
    </location>
</feature>
<evidence type="ECO:0000256" key="1">
    <source>
        <dbReference type="ARBA" id="ARBA00004141"/>
    </source>
</evidence>
<feature type="transmembrane region" description="Helical" evidence="5">
    <location>
        <begin position="70"/>
        <end position="88"/>
    </location>
</feature>
<evidence type="ECO:0000256" key="4">
    <source>
        <dbReference type="ARBA" id="ARBA00023136"/>
    </source>
</evidence>
<comment type="subcellular location">
    <subcellularLocation>
        <location evidence="1">Membrane</location>
        <topology evidence="1">Multi-pass membrane protein</topology>
    </subcellularLocation>
</comment>
<protein>
    <submittedName>
        <fullName evidence="6">ZIP family metal transporter</fullName>
    </submittedName>
</protein>
<feature type="transmembrane region" description="Helical" evidence="5">
    <location>
        <begin position="173"/>
        <end position="196"/>
    </location>
</feature>
<accession>A0A2M7V574</accession>
<reference evidence="7" key="1">
    <citation type="submission" date="2017-09" db="EMBL/GenBank/DDBJ databases">
        <title>Depth-based differentiation of microbial function through sediment-hosted aquifers and enrichment of novel symbionts in the deep terrestrial subsurface.</title>
        <authorList>
            <person name="Probst A.J."/>
            <person name="Ladd B."/>
            <person name="Jarett J.K."/>
            <person name="Geller-Mcgrath D.E."/>
            <person name="Sieber C.M.K."/>
            <person name="Emerson J.B."/>
            <person name="Anantharaman K."/>
            <person name="Thomas B.C."/>
            <person name="Malmstrom R."/>
            <person name="Stieglmeier M."/>
            <person name="Klingl A."/>
            <person name="Woyke T."/>
            <person name="Ryan C.M."/>
            <person name="Banfield J.F."/>
        </authorList>
    </citation>
    <scope>NUCLEOTIDE SEQUENCE [LARGE SCALE GENOMIC DNA]</scope>
</reference>
<feature type="transmembrane region" description="Helical" evidence="5">
    <location>
        <begin position="39"/>
        <end position="58"/>
    </location>
</feature>
<dbReference type="InterPro" id="IPR003689">
    <property type="entry name" value="ZIP"/>
</dbReference>
<gene>
    <name evidence="6" type="ORF">COX83_01045</name>
</gene>
<keyword evidence="3 5" id="KW-1133">Transmembrane helix</keyword>
<dbReference type="PANTHER" id="PTHR16950">
    <property type="entry name" value="ZINC TRANSPORTER SLC39A7 HISTIDINE-RICH MEMBRANE PROTEIN KE4"/>
    <property type="match status" value="1"/>
</dbReference>
<dbReference type="Proteomes" id="UP000230078">
    <property type="component" value="Unassembled WGS sequence"/>
</dbReference>
<organism evidence="6 7">
    <name type="scientific">Candidatus Magasanikbacteria bacterium CG_4_10_14_0_2_um_filter_41_31</name>
    <dbReference type="NCBI Taxonomy" id="1974639"/>
    <lineage>
        <taxon>Bacteria</taxon>
        <taxon>Candidatus Magasanikiibacteriota</taxon>
    </lineage>
</organism>
<feature type="transmembrane region" description="Helical" evidence="5">
    <location>
        <begin position="6"/>
        <end position="32"/>
    </location>
</feature>
<dbReference type="Pfam" id="PF02535">
    <property type="entry name" value="Zip"/>
    <property type="match status" value="2"/>
</dbReference>
<dbReference type="AlphaFoldDB" id="A0A2M7V574"/>
<dbReference type="EMBL" id="PFPI01000015">
    <property type="protein sequence ID" value="PIZ93705.1"/>
    <property type="molecule type" value="Genomic_DNA"/>
</dbReference>
<evidence type="ECO:0000256" key="2">
    <source>
        <dbReference type="ARBA" id="ARBA00022692"/>
    </source>
</evidence>
<sequence length="255" mass="27619">MNATGTIWAYTLGSITIVSLVSLIGAVALSLGMDRIKKWLLLFVSFSAGTLLGDAFLHLLPEVTERTGSFSLQISFGVIAGILVWFIIEKFIQWHHCHHVHEFEKDHIHPFAILNLIGDFLHNIIDGMIIAASFLVSIPVGIATTLAVVLHEIPQELSDFGVLLHGGFSKGRALFLNFLSALGALLGAVFALFLASQIEGIELLFIPFAAGSFIYIATADLIPELHKESRVGESIKHLISLLAGVVVMALMLLIG</sequence>
<proteinExistence type="predicted"/>
<dbReference type="GO" id="GO:0016020">
    <property type="term" value="C:membrane"/>
    <property type="evidence" value="ECO:0007669"/>
    <property type="project" value="UniProtKB-SubCell"/>
</dbReference>